<dbReference type="AlphaFoldDB" id="A0A1I3ZNG3"/>
<dbReference type="GO" id="GO:0003677">
    <property type="term" value="F:DNA binding"/>
    <property type="evidence" value="ECO:0007669"/>
    <property type="project" value="UniProtKB-KW"/>
</dbReference>
<evidence type="ECO:0000313" key="2">
    <source>
        <dbReference type="Proteomes" id="UP000199579"/>
    </source>
</evidence>
<keyword evidence="1" id="KW-0238">DNA-binding</keyword>
<dbReference type="InterPro" id="IPR031856">
    <property type="entry name" value="YdaS_toxin-like"/>
</dbReference>
<sequence length="77" mass="8684">MTLIEFTRNMEKGELEVFAARCKTTVGHLKQVRHGHRRASASLAINLDRETNGVVSCEETRPDIDWAYLRNSHSSAA</sequence>
<dbReference type="Gene3D" id="1.10.260.40">
    <property type="entry name" value="lambda repressor-like DNA-binding domains"/>
    <property type="match status" value="1"/>
</dbReference>
<protein>
    <submittedName>
        <fullName evidence="1">DNA-binding transcriptional regulator YdaS, prophage-encoded, Cro superfamily</fullName>
    </submittedName>
</protein>
<dbReference type="RefSeq" id="WP_090935992.1">
    <property type="nucleotide sequence ID" value="NZ_FOSX01000006.1"/>
</dbReference>
<dbReference type="Pfam" id="PF15943">
    <property type="entry name" value="YdaS_toxin"/>
    <property type="match status" value="1"/>
</dbReference>
<reference evidence="1 2" key="1">
    <citation type="submission" date="2016-10" db="EMBL/GenBank/DDBJ databases">
        <authorList>
            <person name="de Groot N.N."/>
        </authorList>
    </citation>
    <scope>NUCLEOTIDE SEQUENCE [LARGE SCALE GENOMIC DNA]</scope>
    <source>
        <strain evidence="1 2">DSM 381</strain>
    </source>
</reference>
<gene>
    <name evidence="1" type="ORF">SAMN04244574_00682</name>
</gene>
<dbReference type="EMBL" id="FOSX01000006">
    <property type="protein sequence ID" value="SFK45622.1"/>
    <property type="molecule type" value="Genomic_DNA"/>
</dbReference>
<proteinExistence type="predicted"/>
<accession>A0A1I3ZNG3</accession>
<name>A0A1I3ZNG3_9GAMM</name>
<evidence type="ECO:0000313" key="1">
    <source>
        <dbReference type="EMBL" id="SFK45622.1"/>
    </source>
</evidence>
<dbReference type="Proteomes" id="UP000199579">
    <property type="component" value="Unassembled WGS sequence"/>
</dbReference>
<organism evidence="1 2">
    <name type="scientific">Azotobacter beijerinckii</name>
    <dbReference type="NCBI Taxonomy" id="170623"/>
    <lineage>
        <taxon>Bacteria</taxon>
        <taxon>Pseudomonadati</taxon>
        <taxon>Pseudomonadota</taxon>
        <taxon>Gammaproteobacteria</taxon>
        <taxon>Pseudomonadales</taxon>
        <taxon>Pseudomonadaceae</taxon>
        <taxon>Azotobacter</taxon>
    </lineage>
</organism>
<dbReference type="InterPro" id="IPR010982">
    <property type="entry name" value="Lambda_DNA-bd_dom_sf"/>
</dbReference>